<evidence type="ECO:0000313" key="1">
    <source>
        <dbReference type="EMBL" id="KMT22310.1"/>
    </source>
</evidence>
<gene>
    <name evidence="1" type="ORF">CLCY_17c00040</name>
</gene>
<reference evidence="1 2" key="1">
    <citation type="submission" date="2015-06" db="EMBL/GenBank/DDBJ databases">
        <title>Draft genome sequence of the purine-degrading Clostridium cylindrosporum HC-1 (DSM 605).</title>
        <authorList>
            <person name="Poehlein A."/>
            <person name="Schiel-Bengelsdorf B."/>
            <person name="Bengelsdorf F."/>
            <person name="Daniel R."/>
            <person name="Duerre P."/>
        </authorList>
    </citation>
    <scope>NUCLEOTIDE SEQUENCE [LARGE SCALE GENOMIC DNA]</scope>
    <source>
        <strain evidence="1 2">DSM 605</strain>
    </source>
</reference>
<dbReference type="STRING" id="1121307.CLCY_17c00040"/>
<dbReference type="AlphaFoldDB" id="A0A0J8D8C7"/>
<proteinExistence type="predicted"/>
<name>A0A0J8D8C7_CLOCY</name>
<accession>A0A0J8D8C7</accession>
<keyword evidence="2" id="KW-1185">Reference proteome</keyword>
<evidence type="ECO:0000313" key="2">
    <source>
        <dbReference type="Proteomes" id="UP000036756"/>
    </source>
</evidence>
<dbReference type="PATRIC" id="fig|1121307.3.peg.330"/>
<dbReference type="RefSeq" id="WP_048570127.1">
    <property type="nucleotide sequence ID" value="NZ_LFVU01000023.1"/>
</dbReference>
<protein>
    <submittedName>
        <fullName evidence="1">Uncharacterized protein</fullName>
    </submittedName>
</protein>
<dbReference type="EMBL" id="LFVU01000023">
    <property type="protein sequence ID" value="KMT22310.1"/>
    <property type="molecule type" value="Genomic_DNA"/>
</dbReference>
<sequence>MIFIFKSLTSHGLVETSELVAVEMNFAPCPVFNFRGEEIVPHPENPSYVRGSLSDVIIKLRSSGYDRIEEVKIVVQLSELNEHYFKTIIEELYEHGFEVSVSSF</sequence>
<dbReference type="Proteomes" id="UP000036756">
    <property type="component" value="Unassembled WGS sequence"/>
</dbReference>
<organism evidence="1 2">
    <name type="scientific">Clostridium cylindrosporum DSM 605</name>
    <dbReference type="NCBI Taxonomy" id="1121307"/>
    <lineage>
        <taxon>Bacteria</taxon>
        <taxon>Bacillati</taxon>
        <taxon>Bacillota</taxon>
        <taxon>Clostridia</taxon>
        <taxon>Eubacteriales</taxon>
        <taxon>Clostridiaceae</taxon>
        <taxon>Clostridium</taxon>
    </lineage>
</organism>
<comment type="caution">
    <text evidence="1">The sequence shown here is derived from an EMBL/GenBank/DDBJ whole genome shotgun (WGS) entry which is preliminary data.</text>
</comment>